<protein>
    <submittedName>
        <fullName evidence="2">Uncharacterized protein</fullName>
    </submittedName>
</protein>
<reference evidence="2" key="1">
    <citation type="submission" date="2022-04" db="EMBL/GenBank/DDBJ databases">
        <title>Carnegiea gigantea Genome sequencing and assembly v2.</title>
        <authorList>
            <person name="Copetti D."/>
            <person name="Sanderson M.J."/>
            <person name="Burquez A."/>
            <person name="Wojciechowski M.F."/>
        </authorList>
    </citation>
    <scope>NUCLEOTIDE SEQUENCE</scope>
    <source>
        <strain evidence="2">SGP5-SGP5p</strain>
        <tissue evidence="2">Aerial part</tissue>
    </source>
</reference>
<feature type="region of interest" description="Disordered" evidence="1">
    <location>
        <begin position="1"/>
        <end position="79"/>
    </location>
</feature>
<proteinExistence type="predicted"/>
<name>A0A9Q1JNX2_9CARY</name>
<evidence type="ECO:0000313" key="2">
    <source>
        <dbReference type="EMBL" id="KAJ8427953.1"/>
    </source>
</evidence>
<dbReference type="AlphaFoldDB" id="A0A9Q1JNX2"/>
<keyword evidence="3" id="KW-1185">Reference proteome</keyword>
<evidence type="ECO:0000313" key="3">
    <source>
        <dbReference type="Proteomes" id="UP001153076"/>
    </source>
</evidence>
<dbReference type="PANTHER" id="PTHR35125:SF2">
    <property type="entry name" value="PROTEIN PATRONUS 2-LIKE"/>
    <property type="match status" value="1"/>
</dbReference>
<sequence>MDENAYRAPEKMQSKAGRKPLGDVTNSSKPLAKNKSSAKTFNVSKPQLKIQPSKVGRKPLGDLTNSNKQRPNEKSSKNNCTENLSAVHEEQVPSWILNEGFLHNHDECIKAQRQSTAMSMDHFLETVGLKKDPSFSLFHELSEMAPAEKSELEIPWELDELELEMMDVSPPTPPALKSPPTPKSPGSPFSIIDWKNLELSPLKLKKSPTRDY</sequence>
<dbReference type="GO" id="GO:0007346">
    <property type="term" value="P:regulation of mitotic cell cycle"/>
    <property type="evidence" value="ECO:0007669"/>
    <property type="project" value="InterPro"/>
</dbReference>
<feature type="compositionally biased region" description="Polar residues" evidence="1">
    <location>
        <begin position="24"/>
        <end position="45"/>
    </location>
</feature>
<dbReference type="PANTHER" id="PTHR35125">
    <property type="entry name" value="NEURON NAVIGATOR 1-LIKE-RELATED"/>
    <property type="match status" value="1"/>
</dbReference>
<dbReference type="EMBL" id="JAKOGI010001073">
    <property type="protein sequence ID" value="KAJ8427953.1"/>
    <property type="molecule type" value="Genomic_DNA"/>
</dbReference>
<evidence type="ECO:0000256" key="1">
    <source>
        <dbReference type="SAM" id="MobiDB-lite"/>
    </source>
</evidence>
<dbReference type="InterPro" id="IPR039326">
    <property type="entry name" value="Patronus"/>
</dbReference>
<feature type="region of interest" description="Disordered" evidence="1">
    <location>
        <begin position="166"/>
        <end position="191"/>
    </location>
</feature>
<dbReference type="OrthoDB" id="1902316at2759"/>
<feature type="compositionally biased region" description="Basic and acidic residues" evidence="1">
    <location>
        <begin position="1"/>
        <end position="13"/>
    </location>
</feature>
<dbReference type="Proteomes" id="UP001153076">
    <property type="component" value="Unassembled WGS sequence"/>
</dbReference>
<comment type="caution">
    <text evidence="2">The sequence shown here is derived from an EMBL/GenBank/DDBJ whole genome shotgun (WGS) entry which is preliminary data.</text>
</comment>
<accession>A0A9Q1JNX2</accession>
<feature type="compositionally biased region" description="Pro residues" evidence="1">
    <location>
        <begin position="170"/>
        <end position="185"/>
    </location>
</feature>
<organism evidence="2 3">
    <name type="scientific">Carnegiea gigantea</name>
    <dbReference type="NCBI Taxonomy" id="171969"/>
    <lineage>
        <taxon>Eukaryota</taxon>
        <taxon>Viridiplantae</taxon>
        <taxon>Streptophyta</taxon>
        <taxon>Embryophyta</taxon>
        <taxon>Tracheophyta</taxon>
        <taxon>Spermatophyta</taxon>
        <taxon>Magnoliopsida</taxon>
        <taxon>eudicotyledons</taxon>
        <taxon>Gunneridae</taxon>
        <taxon>Pentapetalae</taxon>
        <taxon>Caryophyllales</taxon>
        <taxon>Cactineae</taxon>
        <taxon>Cactaceae</taxon>
        <taxon>Cactoideae</taxon>
        <taxon>Echinocereeae</taxon>
        <taxon>Carnegiea</taxon>
    </lineage>
</organism>
<gene>
    <name evidence="2" type="ORF">Cgig2_023248</name>
</gene>